<sequence length="332" mass="37077">MATKADLSILDIKFEPSTAECTVRFRDVECTLTTSPANLASDIKSYQYYLSVRKDWLQSGSVAYQQARSALEDLLITPFLDTIGNLGLQNPGADPASLRTLVKCRKYRLRLDEDGEIYIQNDGTGPTCVFAPAPLPDSYLDVLCLDVSEIITENCVSTWPDQVSVKGEMMFFKPLADFKPPELFWRELDALVRLNRQEVPGRLARLKGLATTDDGGTVVGLLTIWIEGQKLADTSVARRQVHSESWCKQVLETVQNVHDAEVLWGDVNAHNVLIDKEEIAWLVDFDGAAAEIENGLLPSTEMKAKEKRAVSKMFETIRNLSPEESRSLGPFY</sequence>
<accession>A0A4U0TRF4</accession>
<proteinExistence type="predicted"/>
<dbReference type="EMBL" id="NAJL01000041">
    <property type="protein sequence ID" value="TKA24698.1"/>
    <property type="molecule type" value="Genomic_DNA"/>
</dbReference>
<dbReference type="Proteomes" id="UP000308549">
    <property type="component" value="Unassembled WGS sequence"/>
</dbReference>
<dbReference type="SUPFAM" id="SSF56112">
    <property type="entry name" value="Protein kinase-like (PK-like)"/>
    <property type="match status" value="1"/>
</dbReference>
<protein>
    <recommendedName>
        <fullName evidence="3">Protein kinase domain-containing protein</fullName>
    </recommendedName>
</protein>
<dbReference type="Pfam" id="PF06293">
    <property type="entry name" value="Kdo"/>
    <property type="match status" value="1"/>
</dbReference>
<name>A0A4U0TRF4_9PEZI</name>
<evidence type="ECO:0000313" key="1">
    <source>
        <dbReference type="EMBL" id="TKA24698.1"/>
    </source>
</evidence>
<dbReference type="InterPro" id="IPR011009">
    <property type="entry name" value="Kinase-like_dom_sf"/>
</dbReference>
<reference evidence="1 2" key="1">
    <citation type="submission" date="2017-03" db="EMBL/GenBank/DDBJ databases">
        <title>Genomes of endolithic fungi from Antarctica.</title>
        <authorList>
            <person name="Coleine C."/>
            <person name="Masonjones S."/>
            <person name="Stajich J.E."/>
        </authorList>
    </citation>
    <scope>NUCLEOTIDE SEQUENCE [LARGE SCALE GENOMIC DNA]</scope>
    <source>
        <strain evidence="1 2">CCFEE 6315</strain>
    </source>
</reference>
<keyword evidence="2" id="KW-1185">Reference proteome</keyword>
<dbReference type="OrthoDB" id="4062651at2759"/>
<organism evidence="1 2">
    <name type="scientific">Salinomyces thailandicus</name>
    <dbReference type="NCBI Taxonomy" id="706561"/>
    <lineage>
        <taxon>Eukaryota</taxon>
        <taxon>Fungi</taxon>
        <taxon>Dikarya</taxon>
        <taxon>Ascomycota</taxon>
        <taxon>Pezizomycotina</taxon>
        <taxon>Dothideomycetes</taxon>
        <taxon>Dothideomycetidae</taxon>
        <taxon>Mycosphaerellales</taxon>
        <taxon>Teratosphaeriaceae</taxon>
        <taxon>Salinomyces</taxon>
    </lineage>
</organism>
<evidence type="ECO:0000313" key="2">
    <source>
        <dbReference type="Proteomes" id="UP000308549"/>
    </source>
</evidence>
<dbReference type="Gene3D" id="1.10.510.10">
    <property type="entry name" value="Transferase(Phosphotransferase) domain 1"/>
    <property type="match status" value="1"/>
</dbReference>
<evidence type="ECO:0008006" key="3">
    <source>
        <dbReference type="Google" id="ProtNLM"/>
    </source>
</evidence>
<gene>
    <name evidence="1" type="ORF">B0A50_05686</name>
</gene>
<comment type="caution">
    <text evidence="1">The sequence shown here is derived from an EMBL/GenBank/DDBJ whole genome shotgun (WGS) entry which is preliminary data.</text>
</comment>
<dbReference type="AlphaFoldDB" id="A0A4U0TRF4"/>